<dbReference type="OrthoDB" id="9422141at2759"/>
<feature type="region of interest" description="Disordered" evidence="9">
    <location>
        <begin position="300"/>
        <end position="345"/>
    </location>
</feature>
<dbReference type="GO" id="GO:0043031">
    <property type="term" value="P:negative regulation of macrophage activation"/>
    <property type="evidence" value="ECO:0007669"/>
    <property type="project" value="InterPro"/>
</dbReference>
<dbReference type="HOGENOM" id="CLU_2653901_0_0_1"/>
<dbReference type="AlphaFoldDB" id="F6RWU7"/>
<dbReference type="GO" id="GO:0034113">
    <property type="term" value="P:heterotypic cell-cell adhesion"/>
    <property type="evidence" value="ECO:0000318"/>
    <property type="project" value="GO_Central"/>
</dbReference>
<dbReference type="GO" id="GO:0098632">
    <property type="term" value="F:cell-cell adhesion mediator activity"/>
    <property type="evidence" value="ECO:0000318"/>
    <property type="project" value="GO_Central"/>
</dbReference>
<dbReference type="SMART" id="SM00409">
    <property type="entry name" value="IG"/>
    <property type="match status" value="1"/>
</dbReference>
<dbReference type="GeneID" id="103170048"/>
<reference evidence="13" key="2">
    <citation type="submission" date="2025-08" db="UniProtKB">
        <authorList>
            <consortium name="Ensembl"/>
        </authorList>
    </citation>
    <scope>IDENTIFICATION</scope>
    <source>
        <strain evidence="13">Glennie</strain>
    </source>
</reference>
<keyword evidence="8" id="KW-0393">Immunoglobulin domain</keyword>
<name>F6RWU7_ORNAN</name>
<dbReference type="PANTHER" id="PTHR46841">
    <property type="entry name" value="OX-2 MEMBRANE GLYCOPROTEIN"/>
    <property type="match status" value="1"/>
</dbReference>
<sequence>MSGCRSSVLDAAVFLHWIFLLLLLLGQRTGSSGSVRHQRSKIAKTGDSVILNCELRDLAEVLQVTWQKVQHSLLENVGTYSRKYGVKILPQFERRFSCNSSEFMSSCLIIRDVTLEDEACYRCIFNVFPDGYHMGETCLIVHTVSTLSIELSSKPSPDAPLEVVCSMTGKPAPQISCYPQSVLLGPAKEHHVQNPNGTELVTKQYTFSLDAVRSWKICYLVCVADHPVRRAEEIVALPQELEPLDLHWRTMVFPIISATFVLIIAIGTLAYIFKRKNKKRAPISSVPCTPVGKMTLTEHLRSTPKTPKNQNISFCSEKQNPGSSVRKRPMKENSRLIPDDGNSSARREIIPVEEDHDVDGCLNHSFVIS</sequence>
<dbReference type="GO" id="GO:0150079">
    <property type="term" value="P:negative regulation of neuroinflammatory response"/>
    <property type="evidence" value="ECO:0000318"/>
    <property type="project" value="GO_Central"/>
</dbReference>
<evidence type="ECO:0000256" key="3">
    <source>
        <dbReference type="ARBA" id="ARBA00022729"/>
    </source>
</evidence>
<dbReference type="GeneTree" id="ENSGT00940000163897"/>
<dbReference type="Bgee" id="ENSOANG00000021633">
    <property type="expression patterns" value="Expressed in fibroblast and 5 other cell types or tissues"/>
</dbReference>
<evidence type="ECO:0000256" key="5">
    <source>
        <dbReference type="ARBA" id="ARBA00023136"/>
    </source>
</evidence>
<keyword evidence="7" id="KW-0325">Glycoprotein</keyword>
<dbReference type="InterPro" id="IPR007110">
    <property type="entry name" value="Ig-like_dom"/>
</dbReference>
<evidence type="ECO:0000256" key="9">
    <source>
        <dbReference type="SAM" id="MobiDB-lite"/>
    </source>
</evidence>
<evidence type="ECO:0000256" key="2">
    <source>
        <dbReference type="ARBA" id="ARBA00022692"/>
    </source>
</evidence>
<dbReference type="RefSeq" id="XP_007664601.2">
    <property type="nucleotide sequence ID" value="XM_007666411.4"/>
</dbReference>
<protein>
    <recommendedName>
        <fullName evidence="12">Ig-like domain-containing protein</fullName>
    </recommendedName>
</protein>
<evidence type="ECO:0000313" key="14">
    <source>
        <dbReference type="Proteomes" id="UP000002279"/>
    </source>
</evidence>
<proteinExistence type="predicted"/>
<evidence type="ECO:0000256" key="11">
    <source>
        <dbReference type="SAM" id="SignalP"/>
    </source>
</evidence>
<dbReference type="InterPro" id="IPR033321">
    <property type="entry name" value="CD200_Ig_V_dom"/>
</dbReference>
<reference evidence="13 14" key="1">
    <citation type="journal article" date="2008" name="Nature">
        <title>Genome analysis of the platypus reveals unique signatures of evolution.</title>
        <authorList>
            <person name="Warren W.C."/>
            <person name="Hillier L.W."/>
            <person name="Marshall Graves J.A."/>
            <person name="Birney E."/>
            <person name="Ponting C.P."/>
            <person name="Grutzner F."/>
            <person name="Belov K."/>
            <person name="Miller W."/>
            <person name="Clarke L."/>
            <person name="Chinwalla A.T."/>
            <person name="Yang S.P."/>
            <person name="Heger A."/>
            <person name="Locke D.P."/>
            <person name="Miethke P."/>
            <person name="Waters P.D."/>
            <person name="Veyrunes F."/>
            <person name="Fulton L."/>
            <person name="Fulton B."/>
            <person name="Graves T."/>
            <person name="Wallis J."/>
            <person name="Puente X.S."/>
            <person name="Lopez-Otin C."/>
            <person name="Ordonez G.R."/>
            <person name="Eichler E.E."/>
            <person name="Chen L."/>
            <person name="Cheng Z."/>
            <person name="Deakin J.E."/>
            <person name="Alsop A."/>
            <person name="Thompson K."/>
            <person name="Kirby P."/>
            <person name="Papenfuss A.T."/>
            <person name="Wakefield M.J."/>
            <person name="Olender T."/>
            <person name="Lancet D."/>
            <person name="Huttley G.A."/>
            <person name="Smit A.F."/>
            <person name="Pask A."/>
            <person name="Temple-Smith P."/>
            <person name="Batzer M.A."/>
            <person name="Walker J.A."/>
            <person name="Konkel M.K."/>
            <person name="Harris R.S."/>
            <person name="Whittington C.M."/>
            <person name="Wong E.S."/>
            <person name="Gemmell N.J."/>
            <person name="Buschiazzo E."/>
            <person name="Vargas Jentzsch I.M."/>
            <person name="Merkel A."/>
            <person name="Schmitz J."/>
            <person name="Zemann A."/>
            <person name="Churakov G."/>
            <person name="Kriegs J.O."/>
            <person name="Brosius J."/>
            <person name="Murchison E.P."/>
            <person name="Sachidanandam R."/>
            <person name="Smith C."/>
            <person name="Hannon G.J."/>
            <person name="Tsend-Ayush E."/>
            <person name="McMillan D."/>
            <person name="Attenborough R."/>
            <person name="Rens W."/>
            <person name="Ferguson-Smith M."/>
            <person name="Lefevre C.M."/>
            <person name="Sharp J.A."/>
            <person name="Nicholas K.R."/>
            <person name="Ray D.A."/>
            <person name="Kube M."/>
            <person name="Reinhardt R."/>
            <person name="Pringle T.H."/>
            <person name="Taylor J."/>
            <person name="Jones R.C."/>
            <person name="Nixon B."/>
            <person name="Dacheux J.L."/>
            <person name="Niwa H."/>
            <person name="Sekita Y."/>
            <person name="Huang X."/>
            <person name="Stark A."/>
            <person name="Kheradpour P."/>
            <person name="Kellis M."/>
            <person name="Flicek P."/>
            <person name="Chen Y."/>
            <person name="Webber C."/>
            <person name="Hardison R."/>
            <person name="Nelson J."/>
            <person name="Hallsworth-Pepin K."/>
            <person name="Delehaunty K."/>
            <person name="Markovic C."/>
            <person name="Minx P."/>
            <person name="Feng Y."/>
            <person name="Kremitzki C."/>
            <person name="Mitreva M."/>
            <person name="Glasscock J."/>
            <person name="Wylie T."/>
            <person name="Wohldmann P."/>
            <person name="Thiru P."/>
            <person name="Nhan M.N."/>
            <person name="Pohl C.S."/>
            <person name="Smith S.M."/>
            <person name="Hou S."/>
            <person name="Nefedov M."/>
            <person name="de Jong P.J."/>
            <person name="Renfree M.B."/>
            <person name="Mardis E.R."/>
            <person name="Wilson R.K."/>
        </authorList>
    </citation>
    <scope>NUCLEOTIDE SEQUENCE [LARGE SCALE GENOMIC DNA]</scope>
    <source>
        <strain evidence="13 14">Glennie</strain>
    </source>
</reference>
<dbReference type="Ensembl" id="ENSOANT00000031349.2">
    <property type="protein sequence ID" value="ENSOANP00000027549.2"/>
    <property type="gene ID" value="ENSOANG00000021633.2"/>
</dbReference>
<evidence type="ECO:0000256" key="10">
    <source>
        <dbReference type="SAM" id="Phobius"/>
    </source>
</evidence>
<gene>
    <name evidence="13" type="primary">LOC103170048</name>
</gene>
<keyword evidence="6" id="KW-1015">Disulfide bond</keyword>
<evidence type="ECO:0000256" key="6">
    <source>
        <dbReference type="ARBA" id="ARBA00023157"/>
    </source>
</evidence>
<dbReference type="Gene3D" id="2.60.40.10">
    <property type="entry name" value="Immunoglobulins"/>
    <property type="match status" value="2"/>
</dbReference>
<evidence type="ECO:0000256" key="7">
    <source>
        <dbReference type="ARBA" id="ARBA00023180"/>
    </source>
</evidence>
<dbReference type="KEGG" id="oaa:103170048"/>
<feature type="compositionally biased region" description="Polar residues" evidence="9">
    <location>
        <begin position="303"/>
        <end position="323"/>
    </location>
</feature>
<dbReference type="InterPro" id="IPR036179">
    <property type="entry name" value="Ig-like_dom_sf"/>
</dbReference>
<comment type="subcellular location">
    <subcellularLocation>
        <location evidence="1">Membrane</location>
        <topology evidence="1">Single-pass membrane protein</topology>
    </subcellularLocation>
</comment>
<dbReference type="InterPro" id="IPR003599">
    <property type="entry name" value="Ig_sub"/>
</dbReference>
<dbReference type="SUPFAM" id="SSF48726">
    <property type="entry name" value="Immunoglobulin"/>
    <property type="match status" value="1"/>
</dbReference>
<evidence type="ECO:0000256" key="8">
    <source>
        <dbReference type="ARBA" id="ARBA00023319"/>
    </source>
</evidence>
<dbReference type="PANTHER" id="PTHR46841:SF10">
    <property type="entry name" value="CD200 MOLECULE LIKE 1-RELATED"/>
    <property type="match status" value="1"/>
</dbReference>
<evidence type="ECO:0000256" key="1">
    <source>
        <dbReference type="ARBA" id="ARBA00004167"/>
    </source>
</evidence>
<dbReference type="InterPro" id="IPR047164">
    <property type="entry name" value="OX2G-like"/>
</dbReference>
<dbReference type="GO" id="GO:0030424">
    <property type="term" value="C:axon"/>
    <property type="evidence" value="ECO:0000318"/>
    <property type="project" value="GO_Central"/>
</dbReference>
<dbReference type="CDD" id="cd05846">
    <property type="entry name" value="IgV_1_MRC-OX-2_like"/>
    <property type="match status" value="1"/>
</dbReference>
<dbReference type="GO" id="GO:0009986">
    <property type="term" value="C:cell surface"/>
    <property type="evidence" value="ECO:0000318"/>
    <property type="project" value="GO_Central"/>
</dbReference>
<dbReference type="InParanoid" id="F6RWU7"/>
<keyword evidence="3 11" id="KW-0732">Signal</keyword>
<dbReference type="InterPro" id="IPR013106">
    <property type="entry name" value="Ig_V-set"/>
</dbReference>
<dbReference type="GO" id="GO:0016020">
    <property type="term" value="C:membrane"/>
    <property type="evidence" value="ECO:0007669"/>
    <property type="project" value="UniProtKB-SubCell"/>
</dbReference>
<dbReference type="GO" id="GO:0043025">
    <property type="term" value="C:neuronal cell body"/>
    <property type="evidence" value="ECO:0000318"/>
    <property type="project" value="GO_Central"/>
</dbReference>
<evidence type="ECO:0000259" key="12">
    <source>
        <dbReference type="PROSITE" id="PS50835"/>
    </source>
</evidence>
<reference evidence="13" key="3">
    <citation type="submission" date="2025-09" db="UniProtKB">
        <authorList>
            <consortium name="Ensembl"/>
        </authorList>
    </citation>
    <scope>IDENTIFICATION</scope>
    <source>
        <strain evidence="13">Glennie</strain>
    </source>
</reference>
<keyword evidence="4 10" id="KW-1133">Transmembrane helix</keyword>
<organism evidence="13 14">
    <name type="scientific">Ornithorhynchus anatinus</name>
    <name type="common">Duckbill platypus</name>
    <dbReference type="NCBI Taxonomy" id="9258"/>
    <lineage>
        <taxon>Eukaryota</taxon>
        <taxon>Metazoa</taxon>
        <taxon>Chordata</taxon>
        <taxon>Craniata</taxon>
        <taxon>Vertebrata</taxon>
        <taxon>Euteleostomi</taxon>
        <taxon>Mammalia</taxon>
        <taxon>Monotremata</taxon>
        <taxon>Ornithorhynchidae</taxon>
        <taxon>Ornithorhynchus</taxon>
    </lineage>
</organism>
<feature type="domain" description="Ig-like" evidence="12">
    <location>
        <begin position="46"/>
        <end position="123"/>
    </location>
</feature>
<evidence type="ECO:0000313" key="13">
    <source>
        <dbReference type="Ensembl" id="ENSOANP00000027549.2"/>
    </source>
</evidence>
<feature type="chain" id="PRO_5027708749" description="Ig-like domain-containing protein" evidence="11">
    <location>
        <begin position="34"/>
        <end position="369"/>
    </location>
</feature>
<dbReference type="OMA" id="TWQKIQN"/>
<dbReference type="InterPro" id="IPR013783">
    <property type="entry name" value="Ig-like_fold"/>
</dbReference>
<dbReference type="Proteomes" id="UP000002279">
    <property type="component" value="Chromosome 17"/>
</dbReference>
<feature type="signal peptide" evidence="11">
    <location>
        <begin position="1"/>
        <end position="33"/>
    </location>
</feature>
<keyword evidence="14" id="KW-1185">Reference proteome</keyword>
<dbReference type="GO" id="GO:0050776">
    <property type="term" value="P:regulation of immune response"/>
    <property type="evidence" value="ECO:0007669"/>
    <property type="project" value="InterPro"/>
</dbReference>
<feature type="transmembrane region" description="Helical" evidence="10">
    <location>
        <begin position="251"/>
        <end position="273"/>
    </location>
</feature>
<evidence type="ECO:0000256" key="4">
    <source>
        <dbReference type="ARBA" id="ARBA00022989"/>
    </source>
</evidence>
<accession>F6RWU7</accession>
<dbReference type="Pfam" id="PF07686">
    <property type="entry name" value="V-set"/>
    <property type="match status" value="1"/>
</dbReference>
<dbReference type="PROSITE" id="PS50835">
    <property type="entry name" value="IG_LIKE"/>
    <property type="match status" value="1"/>
</dbReference>
<keyword evidence="2 10" id="KW-0812">Transmembrane</keyword>
<keyword evidence="5 10" id="KW-0472">Membrane</keyword>